<feature type="compositionally biased region" description="Basic and acidic residues" evidence="1">
    <location>
        <begin position="33"/>
        <end position="45"/>
    </location>
</feature>
<feature type="region of interest" description="Disordered" evidence="1">
    <location>
        <begin position="167"/>
        <end position="233"/>
    </location>
</feature>
<proteinExistence type="predicted"/>
<feature type="compositionally biased region" description="Polar residues" evidence="1">
    <location>
        <begin position="221"/>
        <end position="232"/>
    </location>
</feature>
<organism evidence="2 3">
    <name type="scientific">Calicophoron daubneyi</name>
    <name type="common">Rumen fluke</name>
    <name type="synonym">Paramphistomum daubneyi</name>
    <dbReference type="NCBI Taxonomy" id="300641"/>
    <lineage>
        <taxon>Eukaryota</taxon>
        <taxon>Metazoa</taxon>
        <taxon>Spiralia</taxon>
        <taxon>Lophotrochozoa</taxon>
        <taxon>Platyhelminthes</taxon>
        <taxon>Trematoda</taxon>
        <taxon>Digenea</taxon>
        <taxon>Plagiorchiida</taxon>
        <taxon>Pronocephalata</taxon>
        <taxon>Paramphistomoidea</taxon>
        <taxon>Paramphistomidae</taxon>
        <taxon>Calicophoron</taxon>
    </lineage>
</organism>
<feature type="region of interest" description="Disordered" evidence="1">
    <location>
        <begin position="319"/>
        <end position="391"/>
    </location>
</feature>
<protein>
    <submittedName>
        <fullName evidence="2">Uncharacterized protein</fullName>
    </submittedName>
</protein>
<feature type="compositionally biased region" description="Basic residues" evidence="1">
    <location>
        <begin position="380"/>
        <end position="391"/>
    </location>
</feature>
<feature type="compositionally biased region" description="Polar residues" evidence="1">
    <location>
        <begin position="18"/>
        <end position="29"/>
    </location>
</feature>
<sequence length="391" mass="43744">MGCGVSKTSLPVEPVPTTEAQNEPENTAQPVGDVKEAAHVEKSTKDTGGAESPVPRSIESGGKSASNSDSEPAEKFNSPIRITTRTDNDPNSRTSPIVIEIKKGFVAFDIPLDGSQDSMLDNVFKRPLPRRLKHLEPLGHHPQITTEMLMEKLEKAEEKRQKALARWKDQATKRRQMAMRRNAQMGDTEKSKIQGPELNSQDEVEENELQSKVDETGEELGSTNPENTSTEQAEAEAKLTGKEEVVLLSPPEVAAESPLPGMTEEIVNQNNNNVAYHHLQGEEVDEGSDRCLMSMHEGRSYRSRLLPPYMRLGSYLQAVKEEEESDDEDEKQERESVNETHEPDENRQEVQSESNRIEVEDTTRNLRGQGIVNQPGQINTRRHKRQHGTRG</sequence>
<feature type="region of interest" description="Disordered" evidence="1">
    <location>
        <begin position="1"/>
        <end position="95"/>
    </location>
</feature>
<comment type="caution">
    <text evidence="2">The sequence shown here is derived from an EMBL/GenBank/DDBJ whole genome shotgun (WGS) entry which is preliminary data.</text>
</comment>
<evidence type="ECO:0000256" key="1">
    <source>
        <dbReference type="SAM" id="MobiDB-lite"/>
    </source>
</evidence>
<dbReference type="EMBL" id="CAXLJL010000136">
    <property type="protein sequence ID" value="CAL5132797.1"/>
    <property type="molecule type" value="Genomic_DNA"/>
</dbReference>
<name>A0AAV2T9B3_CALDB</name>
<gene>
    <name evidence="2" type="ORF">CDAUBV1_LOCUS5635</name>
</gene>
<feature type="compositionally biased region" description="Acidic residues" evidence="1">
    <location>
        <begin position="321"/>
        <end position="330"/>
    </location>
</feature>
<feature type="compositionally biased region" description="Basic and acidic residues" evidence="1">
    <location>
        <begin position="331"/>
        <end position="364"/>
    </location>
</feature>
<accession>A0AAV2T9B3</accession>
<dbReference type="Proteomes" id="UP001497525">
    <property type="component" value="Unassembled WGS sequence"/>
</dbReference>
<evidence type="ECO:0000313" key="3">
    <source>
        <dbReference type="Proteomes" id="UP001497525"/>
    </source>
</evidence>
<dbReference type="AlphaFoldDB" id="A0AAV2T9B3"/>
<evidence type="ECO:0000313" key="2">
    <source>
        <dbReference type="EMBL" id="CAL5132797.1"/>
    </source>
</evidence>
<reference evidence="2" key="1">
    <citation type="submission" date="2024-06" db="EMBL/GenBank/DDBJ databases">
        <authorList>
            <person name="Liu X."/>
            <person name="Lenzi L."/>
            <person name="Haldenby T S."/>
            <person name="Uol C."/>
        </authorList>
    </citation>
    <scope>NUCLEOTIDE SEQUENCE</scope>
</reference>